<reference evidence="4 5" key="1">
    <citation type="journal article" date="2018" name="Mol. Plant">
        <title>The genome of Artemisia annua provides insight into the evolution of Asteraceae family and artemisinin biosynthesis.</title>
        <authorList>
            <person name="Shen Q."/>
            <person name="Zhang L."/>
            <person name="Liao Z."/>
            <person name="Wang S."/>
            <person name="Yan T."/>
            <person name="Shi P."/>
            <person name="Liu M."/>
            <person name="Fu X."/>
            <person name="Pan Q."/>
            <person name="Wang Y."/>
            <person name="Lv Z."/>
            <person name="Lu X."/>
            <person name="Zhang F."/>
            <person name="Jiang W."/>
            <person name="Ma Y."/>
            <person name="Chen M."/>
            <person name="Hao X."/>
            <person name="Li L."/>
            <person name="Tang Y."/>
            <person name="Lv G."/>
            <person name="Zhou Y."/>
            <person name="Sun X."/>
            <person name="Brodelius P.E."/>
            <person name="Rose J.K.C."/>
            <person name="Tang K."/>
        </authorList>
    </citation>
    <scope>NUCLEOTIDE SEQUENCE [LARGE SCALE GENOMIC DNA]</scope>
    <source>
        <strain evidence="5">cv. Huhao1</strain>
        <tissue evidence="4">Leaf</tissue>
    </source>
</reference>
<dbReference type="OrthoDB" id="1935484at2759"/>
<name>A0A2U1QBX1_ARTAN</name>
<evidence type="ECO:0000256" key="1">
    <source>
        <dbReference type="ARBA" id="ARBA00022741"/>
    </source>
</evidence>
<organism evidence="4 5">
    <name type="scientific">Artemisia annua</name>
    <name type="common">Sweet wormwood</name>
    <dbReference type="NCBI Taxonomy" id="35608"/>
    <lineage>
        <taxon>Eukaryota</taxon>
        <taxon>Viridiplantae</taxon>
        <taxon>Streptophyta</taxon>
        <taxon>Embryophyta</taxon>
        <taxon>Tracheophyta</taxon>
        <taxon>Spermatophyta</taxon>
        <taxon>Magnoliopsida</taxon>
        <taxon>eudicotyledons</taxon>
        <taxon>Gunneridae</taxon>
        <taxon>Pentapetalae</taxon>
        <taxon>asterids</taxon>
        <taxon>campanulids</taxon>
        <taxon>Asterales</taxon>
        <taxon>Asteraceae</taxon>
        <taxon>Asteroideae</taxon>
        <taxon>Anthemideae</taxon>
        <taxon>Artemisiinae</taxon>
        <taxon>Artemisia</taxon>
    </lineage>
</organism>
<evidence type="ECO:0000256" key="3">
    <source>
        <dbReference type="ARBA" id="ARBA00023186"/>
    </source>
</evidence>
<gene>
    <name evidence="4" type="ORF">CTI12_AA049950</name>
</gene>
<keyword evidence="1" id="KW-0547">Nucleotide-binding</keyword>
<dbReference type="SUPFAM" id="SSF48592">
    <property type="entry name" value="GroEL equatorial domain-like"/>
    <property type="match status" value="1"/>
</dbReference>
<dbReference type="InterPro" id="IPR027413">
    <property type="entry name" value="GROEL-like_equatorial_sf"/>
</dbReference>
<dbReference type="Gene3D" id="3.30.260.10">
    <property type="entry name" value="TCP-1-like chaperonin intermediate domain"/>
    <property type="match status" value="1"/>
</dbReference>
<dbReference type="Pfam" id="PF00118">
    <property type="entry name" value="Cpn60_TCP1"/>
    <property type="match status" value="1"/>
</dbReference>
<evidence type="ECO:0000313" key="5">
    <source>
        <dbReference type="Proteomes" id="UP000245207"/>
    </source>
</evidence>
<dbReference type="Gene3D" id="1.10.560.10">
    <property type="entry name" value="GroEL-like equatorial domain"/>
    <property type="match status" value="1"/>
</dbReference>
<dbReference type="EMBL" id="PKPP01000237">
    <property type="protein sequence ID" value="PWA95499.1"/>
    <property type="molecule type" value="Genomic_DNA"/>
</dbReference>
<keyword evidence="2" id="KW-0067">ATP-binding</keyword>
<evidence type="ECO:0000313" key="4">
    <source>
        <dbReference type="EMBL" id="PWA95499.1"/>
    </source>
</evidence>
<dbReference type="GO" id="GO:0005524">
    <property type="term" value="F:ATP binding"/>
    <property type="evidence" value="ECO:0007669"/>
    <property type="project" value="UniProtKB-KW"/>
</dbReference>
<proteinExistence type="predicted"/>
<keyword evidence="5" id="KW-1185">Reference proteome</keyword>
<dbReference type="GO" id="GO:0140662">
    <property type="term" value="F:ATP-dependent protein folding chaperone"/>
    <property type="evidence" value="ECO:0007669"/>
    <property type="project" value="InterPro"/>
</dbReference>
<evidence type="ECO:0000256" key="2">
    <source>
        <dbReference type="ARBA" id="ARBA00022840"/>
    </source>
</evidence>
<protein>
    <submittedName>
        <fullName evidence="4">TCP-1/cpn60 chaperonin family protein</fullName>
    </submittedName>
</protein>
<dbReference type="InterPro" id="IPR002423">
    <property type="entry name" value="Cpn60/GroEL/TCP-1"/>
</dbReference>
<keyword evidence="3" id="KW-0143">Chaperone</keyword>
<comment type="caution">
    <text evidence="4">The sequence shown here is derived from an EMBL/GenBank/DDBJ whole genome shotgun (WGS) entry which is preliminary data.</text>
</comment>
<dbReference type="InterPro" id="IPR017998">
    <property type="entry name" value="Chaperone_TCP-1"/>
</dbReference>
<accession>A0A2U1QBX1</accession>
<dbReference type="PANTHER" id="PTHR11353">
    <property type="entry name" value="CHAPERONIN"/>
    <property type="match status" value="1"/>
</dbReference>
<dbReference type="AlphaFoldDB" id="A0A2U1QBX1"/>
<dbReference type="InterPro" id="IPR027410">
    <property type="entry name" value="TCP-1-like_intermed_sf"/>
</dbReference>
<sequence>MAKGFVVVEVVTLPVTVVAQVVLLEEAKRFIEDGVHPQNLIRTYKTAVDMVIDKVKELAVSIEEKSLDEKRNLLAKCAAKTLSSKLIGGEKIFFAKMVVDVVIEHDCDKEDGWIVTPISLLQNPNQVRPARFWVYTKLRIFNMTDYKKGKCHCLYRVKSLINL</sequence>
<dbReference type="STRING" id="35608.A0A2U1QBX1"/>
<dbReference type="Proteomes" id="UP000245207">
    <property type="component" value="Unassembled WGS sequence"/>
</dbReference>